<dbReference type="Proteomes" id="UP000324222">
    <property type="component" value="Unassembled WGS sequence"/>
</dbReference>
<dbReference type="EMBL" id="VSRR010123296">
    <property type="protein sequence ID" value="MPD00520.1"/>
    <property type="molecule type" value="Genomic_DNA"/>
</dbReference>
<name>A0A5B7K0N5_PORTR</name>
<reference evidence="1 2" key="1">
    <citation type="submission" date="2019-05" db="EMBL/GenBank/DDBJ databases">
        <title>Another draft genome of Portunus trituberculatus and its Hox gene families provides insights of decapod evolution.</title>
        <authorList>
            <person name="Jeong J.-H."/>
            <person name="Song I."/>
            <person name="Kim S."/>
            <person name="Choi T."/>
            <person name="Kim D."/>
            <person name="Ryu S."/>
            <person name="Kim W."/>
        </authorList>
    </citation>
    <scope>NUCLEOTIDE SEQUENCE [LARGE SCALE GENOMIC DNA]</scope>
    <source>
        <tissue evidence="1">Muscle</tissue>
    </source>
</reference>
<evidence type="ECO:0000313" key="2">
    <source>
        <dbReference type="Proteomes" id="UP000324222"/>
    </source>
</evidence>
<keyword evidence="2" id="KW-1185">Reference proteome</keyword>
<proteinExistence type="predicted"/>
<dbReference type="AlphaFoldDB" id="A0A5B7K0N5"/>
<protein>
    <submittedName>
        <fullName evidence="1">Uncharacterized protein</fullName>
    </submittedName>
</protein>
<gene>
    <name evidence="1" type="ORF">E2C01_095995</name>
</gene>
<accession>A0A5B7K0N5</accession>
<organism evidence="1 2">
    <name type="scientific">Portunus trituberculatus</name>
    <name type="common">Swimming crab</name>
    <name type="synonym">Neptunus trituberculatus</name>
    <dbReference type="NCBI Taxonomy" id="210409"/>
    <lineage>
        <taxon>Eukaryota</taxon>
        <taxon>Metazoa</taxon>
        <taxon>Ecdysozoa</taxon>
        <taxon>Arthropoda</taxon>
        <taxon>Crustacea</taxon>
        <taxon>Multicrustacea</taxon>
        <taxon>Malacostraca</taxon>
        <taxon>Eumalacostraca</taxon>
        <taxon>Eucarida</taxon>
        <taxon>Decapoda</taxon>
        <taxon>Pleocyemata</taxon>
        <taxon>Brachyura</taxon>
        <taxon>Eubrachyura</taxon>
        <taxon>Portunoidea</taxon>
        <taxon>Portunidae</taxon>
        <taxon>Portuninae</taxon>
        <taxon>Portunus</taxon>
    </lineage>
</organism>
<sequence>MVLWELSGEKRLLTPSTQIYKRCPSPVLKFKSPDGATLLPHAWHIFHVRSCGGEPVLVELYSEARRPVFLCK</sequence>
<evidence type="ECO:0000313" key="1">
    <source>
        <dbReference type="EMBL" id="MPD00520.1"/>
    </source>
</evidence>
<comment type="caution">
    <text evidence="1">The sequence shown here is derived from an EMBL/GenBank/DDBJ whole genome shotgun (WGS) entry which is preliminary data.</text>
</comment>